<accession>A0A0F8Y7T7</accession>
<comment type="caution">
    <text evidence="1">The sequence shown here is derived from an EMBL/GenBank/DDBJ whole genome shotgun (WGS) entry which is preliminary data.</text>
</comment>
<proteinExistence type="predicted"/>
<sequence>MAVYAHTVTSLLIKPARFGDVTGLGLYGGVIDITNYNVSTKPAITGISGKFRNVVSVVFGASDTGFVFRYDLATDTVFAYYGDYSNASDGVLIESVVDLDCGAAHFQAFGLV</sequence>
<organism evidence="1">
    <name type="scientific">marine sediment metagenome</name>
    <dbReference type="NCBI Taxonomy" id="412755"/>
    <lineage>
        <taxon>unclassified sequences</taxon>
        <taxon>metagenomes</taxon>
        <taxon>ecological metagenomes</taxon>
    </lineage>
</organism>
<dbReference type="EMBL" id="LAZR01054982">
    <property type="protein sequence ID" value="KKK77383.1"/>
    <property type="molecule type" value="Genomic_DNA"/>
</dbReference>
<evidence type="ECO:0000313" key="1">
    <source>
        <dbReference type="EMBL" id="KKK77383.1"/>
    </source>
</evidence>
<dbReference type="AlphaFoldDB" id="A0A0F8Y7T7"/>
<gene>
    <name evidence="1" type="ORF">LCGC14_2854170</name>
</gene>
<name>A0A0F8Y7T7_9ZZZZ</name>
<reference evidence="1" key="1">
    <citation type="journal article" date="2015" name="Nature">
        <title>Complex archaea that bridge the gap between prokaryotes and eukaryotes.</title>
        <authorList>
            <person name="Spang A."/>
            <person name="Saw J.H."/>
            <person name="Jorgensen S.L."/>
            <person name="Zaremba-Niedzwiedzka K."/>
            <person name="Martijn J."/>
            <person name="Lind A.E."/>
            <person name="van Eijk R."/>
            <person name="Schleper C."/>
            <person name="Guy L."/>
            <person name="Ettema T.J."/>
        </authorList>
    </citation>
    <scope>NUCLEOTIDE SEQUENCE</scope>
</reference>
<protein>
    <submittedName>
        <fullName evidence="1">Uncharacterized protein</fullName>
    </submittedName>
</protein>